<dbReference type="Proteomes" id="UP000053660">
    <property type="component" value="Unassembled WGS sequence"/>
</dbReference>
<feature type="region of interest" description="Disordered" evidence="1">
    <location>
        <begin position="58"/>
        <end position="113"/>
    </location>
</feature>
<proteinExistence type="predicted"/>
<evidence type="ECO:0000256" key="1">
    <source>
        <dbReference type="SAM" id="MobiDB-lite"/>
    </source>
</evidence>
<feature type="compositionally biased region" description="Basic and acidic residues" evidence="1">
    <location>
        <begin position="58"/>
        <end position="74"/>
    </location>
</feature>
<keyword evidence="3" id="KW-1185">Reference proteome</keyword>
<gene>
    <name evidence="2" type="ORF">OESDEN_05945</name>
</gene>
<organism evidence="2 3">
    <name type="scientific">Oesophagostomum dentatum</name>
    <name type="common">Nodular worm</name>
    <dbReference type="NCBI Taxonomy" id="61180"/>
    <lineage>
        <taxon>Eukaryota</taxon>
        <taxon>Metazoa</taxon>
        <taxon>Ecdysozoa</taxon>
        <taxon>Nematoda</taxon>
        <taxon>Chromadorea</taxon>
        <taxon>Rhabditida</taxon>
        <taxon>Rhabditina</taxon>
        <taxon>Rhabditomorpha</taxon>
        <taxon>Strongyloidea</taxon>
        <taxon>Strongylidae</taxon>
        <taxon>Oesophagostomum</taxon>
    </lineage>
</organism>
<feature type="compositionally biased region" description="Basic residues" evidence="1">
    <location>
        <begin position="75"/>
        <end position="85"/>
    </location>
</feature>
<dbReference type="EMBL" id="KN550451">
    <property type="protein sequence ID" value="KHJ94130.1"/>
    <property type="molecule type" value="Genomic_DNA"/>
</dbReference>
<accession>A0A0B1TFK5</accession>
<reference evidence="2 3" key="1">
    <citation type="submission" date="2014-03" db="EMBL/GenBank/DDBJ databases">
        <title>Draft genome of the hookworm Oesophagostomum dentatum.</title>
        <authorList>
            <person name="Mitreva M."/>
        </authorList>
    </citation>
    <scope>NUCLEOTIDE SEQUENCE [LARGE SCALE GENOMIC DNA]</scope>
    <source>
        <strain evidence="2 3">OD-Hann</strain>
    </source>
</reference>
<protein>
    <submittedName>
        <fullName evidence="2">Uncharacterized protein</fullName>
    </submittedName>
</protein>
<evidence type="ECO:0000313" key="3">
    <source>
        <dbReference type="Proteomes" id="UP000053660"/>
    </source>
</evidence>
<sequence length="113" mass="12791">MVGVQCKQSSLIEDEDITSTKQRLELGEEELLQGCEGVEGMELALCIVDRFATDLQMKEGQRRSRLKEIQDAKKAEHKKKKRKSTSGKSDQVLIRPQSEQNPPRIPTQAPISR</sequence>
<evidence type="ECO:0000313" key="2">
    <source>
        <dbReference type="EMBL" id="KHJ94130.1"/>
    </source>
</evidence>
<name>A0A0B1TFK5_OESDE</name>
<dbReference type="AlphaFoldDB" id="A0A0B1TFK5"/>